<dbReference type="Proteomes" id="UP000002892">
    <property type="component" value="Chromosome"/>
</dbReference>
<evidence type="ECO:0000313" key="1">
    <source>
        <dbReference type="EMBL" id="AFM41694.1"/>
    </source>
</evidence>
<dbReference type="AlphaFoldDB" id="I4D7C0"/>
<gene>
    <name evidence="1" type="ordered locus">Desaci_2769</name>
</gene>
<dbReference type="eggNOG" id="ENOG50348BJ">
    <property type="taxonomic scope" value="Bacteria"/>
</dbReference>
<protein>
    <submittedName>
        <fullName evidence="1">Uncharacterized protein</fullName>
    </submittedName>
</protein>
<evidence type="ECO:0000313" key="2">
    <source>
        <dbReference type="Proteomes" id="UP000002892"/>
    </source>
</evidence>
<reference evidence="1 2" key="1">
    <citation type="journal article" date="2012" name="J. Bacteriol.">
        <title>Complete genome sequences of Desulfosporosinus orientis DSM765T, Desulfosporosinus youngiae DSM17734T, Desulfosporosinus meridiei DSM13257T, and Desulfosporosinus acidiphilus DSM22704T.</title>
        <authorList>
            <person name="Pester M."/>
            <person name="Brambilla E."/>
            <person name="Alazard D."/>
            <person name="Rattei T."/>
            <person name="Weinmaier T."/>
            <person name="Han J."/>
            <person name="Lucas S."/>
            <person name="Lapidus A."/>
            <person name="Cheng J.F."/>
            <person name="Goodwin L."/>
            <person name="Pitluck S."/>
            <person name="Peters L."/>
            <person name="Ovchinnikova G."/>
            <person name="Teshima H."/>
            <person name="Detter J.C."/>
            <person name="Han C.S."/>
            <person name="Tapia R."/>
            <person name="Land M.L."/>
            <person name="Hauser L."/>
            <person name="Kyrpides N.C."/>
            <person name="Ivanova N.N."/>
            <person name="Pagani I."/>
            <person name="Huntmann M."/>
            <person name="Wei C.L."/>
            <person name="Davenport K.W."/>
            <person name="Daligault H."/>
            <person name="Chain P.S."/>
            <person name="Chen A."/>
            <person name="Mavromatis K."/>
            <person name="Markowitz V."/>
            <person name="Szeto E."/>
            <person name="Mikhailova N."/>
            <person name="Pati A."/>
            <person name="Wagner M."/>
            <person name="Woyke T."/>
            <person name="Ollivier B."/>
            <person name="Klenk H.P."/>
            <person name="Spring S."/>
            <person name="Loy A."/>
        </authorList>
    </citation>
    <scope>NUCLEOTIDE SEQUENCE [LARGE SCALE GENOMIC DNA]</scope>
    <source>
        <strain evidence="2">DSM 22704 / JCM 16185 / SJ4</strain>
    </source>
</reference>
<dbReference type="HOGENOM" id="CLU_1872095_0_0_9"/>
<name>I4D7C0_DESAJ</name>
<keyword evidence="2" id="KW-1185">Reference proteome</keyword>
<proteinExistence type="predicted"/>
<dbReference type="EMBL" id="CP003639">
    <property type="protein sequence ID" value="AFM41694.1"/>
    <property type="molecule type" value="Genomic_DNA"/>
</dbReference>
<sequence>MRKCDELLQRFTLKGQDSGVRELRREEFDDYQVIYNILVEKLIDTGVEITQDKETQVINRIVSQDDADVTPLGLTNVSLEYLARILTFAKGKGIQWHVEIKECSDTHFMELSYFKIQVNCNKDLFVTMAKEAGFRYPKLKHMQTA</sequence>
<dbReference type="OrthoDB" id="1796957at2"/>
<dbReference type="KEGG" id="dai:Desaci_2769"/>
<dbReference type="RefSeq" id="WP_014827689.1">
    <property type="nucleotide sequence ID" value="NC_018068.1"/>
</dbReference>
<accession>I4D7C0</accession>
<organism evidence="1 2">
    <name type="scientific">Desulfosporosinus acidiphilus (strain DSM 22704 / JCM 16185 / SJ4)</name>
    <dbReference type="NCBI Taxonomy" id="646529"/>
    <lineage>
        <taxon>Bacteria</taxon>
        <taxon>Bacillati</taxon>
        <taxon>Bacillota</taxon>
        <taxon>Clostridia</taxon>
        <taxon>Eubacteriales</taxon>
        <taxon>Desulfitobacteriaceae</taxon>
        <taxon>Desulfosporosinus</taxon>
    </lineage>
</organism>